<name>A0A2I1P8A7_9MICO</name>
<keyword evidence="3" id="KW-1185">Reference proteome</keyword>
<protein>
    <recommendedName>
        <fullName evidence="1">Glyoxalase-like domain-containing protein</fullName>
    </recommendedName>
</protein>
<dbReference type="EMBL" id="PKIZ01000025">
    <property type="protein sequence ID" value="PKZ40869.1"/>
    <property type="molecule type" value="Genomic_DNA"/>
</dbReference>
<proteinExistence type="predicted"/>
<evidence type="ECO:0000259" key="1">
    <source>
        <dbReference type="Pfam" id="PF18029"/>
    </source>
</evidence>
<dbReference type="Pfam" id="PF18029">
    <property type="entry name" value="Glyoxalase_6"/>
    <property type="match status" value="1"/>
</dbReference>
<evidence type="ECO:0000313" key="2">
    <source>
        <dbReference type="EMBL" id="PKZ40869.1"/>
    </source>
</evidence>
<evidence type="ECO:0000313" key="3">
    <source>
        <dbReference type="Proteomes" id="UP000234206"/>
    </source>
</evidence>
<reference evidence="2 3" key="1">
    <citation type="submission" date="2017-12" db="EMBL/GenBank/DDBJ databases">
        <title>Phylogenetic diversity of female urinary microbiome.</title>
        <authorList>
            <person name="Thomas-White K."/>
            <person name="Wolfe A.J."/>
        </authorList>
    </citation>
    <scope>NUCLEOTIDE SEQUENCE [LARGE SCALE GENOMIC DNA]</scope>
    <source>
        <strain evidence="2 3">UMB1298</strain>
    </source>
</reference>
<dbReference type="PANTHER" id="PTHR35908">
    <property type="entry name" value="HYPOTHETICAL FUSION PROTEIN"/>
    <property type="match status" value="1"/>
</dbReference>
<dbReference type="InterPro" id="IPR029068">
    <property type="entry name" value="Glyas_Bleomycin-R_OHBP_Dase"/>
</dbReference>
<dbReference type="PANTHER" id="PTHR35908:SF1">
    <property type="entry name" value="CONSERVED PROTEIN"/>
    <property type="match status" value="1"/>
</dbReference>
<accession>A0A2I1P8A7</accession>
<dbReference type="Proteomes" id="UP000234206">
    <property type="component" value="Unassembled WGS sequence"/>
</dbReference>
<dbReference type="RefSeq" id="WP_083323465.1">
    <property type="nucleotide sequence ID" value="NZ_JBHLVH010000009.1"/>
</dbReference>
<gene>
    <name evidence="2" type="ORF">CYJ76_10620</name>
</gene>
<dbReference type="SUPFAM" id="SSF54593">
    <property type="entry name" value="Glyoxalase/Bleomycin resistance protein/Dihydroxybiphenyl dioxygenase"/>
    <property type="match status" value="1"/>
</dbReference>
<comment type="caution">
    <text evidence="2">The sequence shown here is derived from an EMBL/GenBank/DDBJ whole genome shotgun (WGS) entry which is preliminary data.</text>
</comment>
<organism evidence="2 3">
    <name type="scientific">Kytococcus schroeteri</name>
    <dbReference type="NCBI Taxonomy" id="138300"/>
    <lineage>
        <taxon>Bacteria</taxon>
        <taxon>Bacillati</taxon>
        <taxon>Actinomycetota</taxon>
        <taxon>Actinomycetes</taxon>
        <taxon>Micrococcales</taxon>
        <taxon>Kytococcaceae</taxon>
        <taxon>Kytococcus</taxon>
    </lineage>
</organism>
<feature type="domain" description="Glyoxalase-like" evidence="1">
    <location>
        <begin position="2"/>
        <end position="98"/>
    </location>
</feature>
<sequence length="106" mass="11868">MLDCADPGTQVRWWHGVVGGELGHDEQHGWWWVDPGGAWPWESIVFTAVPEPKRGRNRVHWDLWADAGQVHAAGATVLERQPDRTVMADPEGNEFCVFAPPQCALD</sequence>
<dbReference type="OrthoDB" id="5524593at2"/>
<dbReference type="AlphaFoldDB" id="A0A2I1P8A7"/>
<dbReference type="InterPro" id="IPR041581">
    <property type="entry name" value="Glyoxalase_6"/>
</dbReference>
<dbReference type="Gene3D" id="3.10.180.10">
    <property type="entry name" value="2,3-Dihydroxybiphenyl 1,2-Dioxygenase, domain 1"/>
    <property type="match status" value="1"/>
</dbReference>